<dbReference type="PROSITE" id="PS50021">
    <property type="entry name" value="CH"/>
    <property type="match status" value="4"/>
</dbReference>
<dbReference type="Gene3D" id="1.10.238.10">
    <property type="entry name" value="EF-hand"/>
    <property type="match status" value="1"/>
</dbReference>
<evidence type="ECO:0000259" key="8">
    <source>
        <dbReference type="PROSITE" id="PS50021"/>
    </source>
</evidence>
<dbReference type="GO" id="GO:0032432">
    <property type="term" value="C:actin filament bundle"/>
    <property type="evidence" value="ECO:0007669"/>
    <property type="project" value="TreeGrafter"/>
</dbReference>
<name>A0A565CD26_9BRAS</name>
<dbReference type="CDD" id="cd21296">
    <property type="entry name" value="CH_AtFIM_like_rpt2"/>
    <property type="match status" value="1"/>
</dbReference>
<dbReference type="FunFam" id="1.10.418.10:FF:000041">
    <property type="entry name" value="Fimbrin-2 isoform A"/>
    <property type="match status" value="1"/>
</dbReference>
<feature type="domain" description="Calponin-homology (CH)" evidence="8">
    <location>
        <begin position="518"/>
        <end position="626"/>
    </location>
</feature>
<dbReference type="GO" id="GO:0051015">
    <property type="term" value="F:actin filament binding"/>
    <property type="evidence" value="ECO:0007669"/>
    <property type="project" value="InterPro"/>
</dbReference>
<dbReference type="GO" id="GO:0005737">
    <property type="term" value="C:cytoplasm"/>
    <property type="evidence" value="ECO:0007669"/>
    <property type="project" value="TreeGrafter"/>
</dbReference>
<evidence type="ECO:0000313" key="10">
    <source>
        <dbReference type="Proteomes" id="UP000489600"/>
    </source>
</evidence>
<keyword evidence="5" id="KW-0009">Actin-binding</keyword>
<sequence>MVKEDMSGFVGVVVSDPWLQSQFTQFELRTLNSKFVSLKNQSGGKITIEDLPPLLAKLKALTATFKEDEIREILRELGSDTSSDVGFEEFLKIYLNLQGKAAEKSGNHKNSSSFLKASTTTLLHTISQSEKGSFVQHINRYLGDDPFLKQFLPLDPDSNDLYELVKDGVLLCKLINVAVPGTIDERAINTKRVLNPWERNENHTLCLNSAKAVGCTVVNIGTQDLAEARPHLVLGLISQLIKIQLLADLNLKKTPQLVELVEDSDDVEELLRLPPEKVLLKWMNFHLKKGGYKKTVSNFSSDLKDAQAYAYLLNVLAPEHCDPATLDAKDPLERAELVLNHAERMNCKRYLTAEEIVEGSPTLNLAFVAQIFHERNGLSTDGKYSFAEMMTEDVQTCRDERCYRLWINSLGIESYVNNVFEDVRNGWILLEVLDKVSPSSVNWKHASKPPIKMPFRKVENCNQVVKIGKELKFSLVNVAGNDIVQGNKKLILGLLWQLMRFHMLQLLKSLRSRTQGKEMTDADILSWANRKIRTMGRKSHIESFKDKSLSTGLFFLDLLWAVEPRVVNWNLVTKGETDDEKRLNVTYIVSVARKLGCSVFLLPEDIMEVNQKMILILTASIMYWSFQKRSLGSSESSSTQSTTTSTDASPAPSVTGEDEVSSLSGEVSSLAVDESDADVVSSVSEETAIE</sequence>
<feature type="domain" description="Calponin-homology (CH)" evidence="8">
    <location>
        <begin position="397"/>
        <end position="503"/>
    </location>
</feature>
<keyword evidence="6" id="KW-0206">Cytoskeleton</keyword>
<accession>A0A565CD26</accession>
<feature type="region of interest" description="Disordered" evidence="7">
    <location>
        <begin position="633"/>
        <end position="690"/>
    </location>
</feature>
<evidence type="ECO:0000256" key="1">
    <source>
        <dbReference type="ARBA" id="ARBA00004245"/>
    </source>
</evidence>
<keyword evidence="3" id="KW-0963">Cytoplasm</keyword>
<dbReference type="PROSITE" id="PS00020">
    <property type="entry name" value="ACTININ_2"/>
    <property type="match status" value="2"/>
</dbReference>
<dbReference type="FunFam" id="1.10.418.10:FF:000034">
    <property type="entry name" value="Fimbrin-2 like"/>
    <property type="match status" value="1"/>
</dbReference>
<dbReference type="GO" id="GO:0051639">
    <property type="term" value="P:actin filament network formation"/>
    <property type="evidence" value="ECO:0007669"/>
    <property type="project" value="TreeGrafter"/>
</dbReference>
<dbReference type="SUPFAM" id="SSF47473">
    <property type="entry name" value="EF-hand"/>
    <property type="match status" value="1"/>
</dbReference>
<protein>
    <recommendedName>
        <fullName evidence="8">Calponin-homology (CH) domain-containing protein</fullName>
    </recommendedName>
</protein>
<comment type="subcellular location">
    <subcellularLocation>
        <location evidence="1">Cytoplasm</location>
        <location evidence="1">Cytoskeleton</location>
    </subcellularLocation>
</comment>
<comment type="caution">
    <text evidence="9">The sequence shown here is derived from an EMBL/GenBank/DDBJ whole genome shotgun (WGS) entry which is preliminary data.</text>
</comment>
<organism evidence="9 10">
    <name type="scientific">Arabis nemorensis</name>
    <dbReference type="NCBI Taxonomy" id="586526"/>
    <lineage>
        <taxon>Eukaryota</taxon>
        <taxon>Viridiplantae</taxon>
        <taxon>Streptophyta</taxon>
        <taxon>Embryophyta</taxon>
        <taxon>Tracheophyta</taxon>
        <taxon>Spermatophyta</taxon>
        <taxon>Magnoliopsida</taxon>
        <taxon>eudicotyledons</taxon>
        <taxon>Gunneridae</taxon>
        <taxon>Pentapetalae</taxon>
        <taxon>rosids</taxon>
        <taxon>malvids</taxon>
        <taxon>Brassicales</taxon>
        <taxon>Brassicaceae</taxon>
        <taxon>Arabideae</taxon>
        <taxon>Arabis</taxon>
    </lineage>
</organism>
<gene>
    <name evidence="9" type="ORF">ANE_LOCUS21875</name>
</gene>
<reference evidence="9" key="1">
    <citation type="submission" date="2019-07" db="EMBL/GenBank/DDBJ databases">
        <authorList>
            <person name="Dittberner H."/>
        </authorList>
    </citation>
    <scope>NUCLEOTIDE SEQUENCE [LARGE SCALE GENOMIC DNA]</scope>
</reference>
<feature type="domain" description="Calponin-homology (CH)" evidence="8">
    <location>
        <begin position="128"/>
        <end position="245"/>
    </location>
</feature>
<dbReference type="SUPFAM" id="SSF47576">
    <property type="entry name" value="Calponin-homology domain, CH-domain"/>
    <property type="match status" value="1"/>
</dbReference>
<proteinExistence type="predicted"/>
<dbReference type="InterPro" id="IPR001589">
    <property type="entry name" value="Actinin_actin-bd_CS"/>
</dbReference>
<dbReference type="Proteomes" id="UP000489600">
    <property type="component" value="Unassembled WGS sequence"/>
</dbReference>
<dbReference type="PANTHER" id="PTHR19961">
    <property type="entry name" value="FIMBRIN/PLASTIN"/>
    <property type="match status" value="1"/>
</dbReference>
<dbReference type="PANTHER" id="PTHR19961:SF62">
    <property type="entry name" value="FIMBRIN-1"/>
    <property type="match status" value="1"/>
</dbReference>
<evidence type="ECO:0000256" key="2">
    <source>
        <dbReference type="ARBA" id="ARBA00011385"/>
    </source>
</evidence>
<evidence type="ECO:0000256" key="7">
    <source>
        <dbReference type="SAM" id="MobiDB-lite"/>
    </source>
</evidence>
<dbReference type="GO" id="GO:0051017">
    <property type="term" value="P:actin filament bundle assembly"/>
    <property type="evidence" value="ECO:0007669"/>
    <property type="project" value="InterPro"/>
</dbReference>
<keyword evidence="4" id="KW-0677">Repeat</keyword>
<dbReference type="AlphaFoldDB" id="A0A565CD26"/>
<feature type="domain" description="Calponin-homology (CH)" evidence="8">
    <location>
        <begin position="273"/>
        <end position="376"/>
    </location>
</feature>
<dbReference type="CDD" id="cd21299">
    <property type="entry name" value="CH_AtFIM_like_rpt3"/>
    <property type="match status" value="1"/>
</dbReference>
<dbReference type="Pfam" id="PF00307">
    <property type="entry name" value="CH"/>
    <property type="match status" value="4"/>
</dbReference>
<dbReference type="InterPro" id="IPR001715">
    <property type="entry name" value="CH_dom"/>
</dbReference>
<dbReference type="InterPro" id="IPR011992">
    <property type="entry name" value="EF-hand-dom_pair"/>
</dbReference>
<evidence type="ECO:0000256" key="6">
    <source>
        <dbReference type="ARBA" id="ARBA00023212"/>
    </source>
</evidence>
<dbReference type="GO" id="GO:0005884">
    <property type="term" value="C:actin filament"/>
    <property type="evidence" value="ECO:0007669"/>
    <property type="project" value="TreeGrafter"/>
</dbReference>
<dbReference type="SMART" id="SM00033">
    <property type="entry name" value="CH"/>
    <property type="match status" value="4"/>
</dbReference>
<dbReference type="OrthoDB" id="431378at2759"/>
<comment type="subunit">
    <text evidence="2">Interacts with F-actin.</text>
</comment>
<dbReference type="FunFam" id="1.10.418.10:FF:000045">
    <property type="entry name" value="Fimbrin-1 isoform A"/>
    <property type="match status" value="1"/>
</dbReference>
<dbReference type="EMBL" id="CABITT030000007">
    <property type="protein sequence ID" value="VVB11431.1"/>
    <property type="molecule type" value="Genomic_DNA"/>
</dbReference>
<dbReference type="InterPro" id="IPR036872">
    <property type="entry name" value="CH_dom_sf"/>
</dbReference>
<evidence type="ECO:0000256" key="4">
    <source>
        <dbReference type="ARBA" id="ARBA00022737"/>
    </source>
</evidence>
<dbReference type="Gene3D" id="1.10.418.10">
    <property type="entry name" value="Calponin-like domain"/>
    <property type="match status" value="4"/>
</dbReference>
<dbReference type="FunFam" id="1.10.418.10:FF:000031">
    <property type="entry name" value="Fimbrin-2 like"/>
    <property type="match status" value="1"/>
</dbReference>
<keyword evidence="10" id="KW-1185">Reference proteome</keyword>
<dbReference type="InterPro" id="IPR039959">
    <property type="entry name" value="Fimbrin/Plastin"/>
</dbReference>
<dbReference type="CDD" id="cd21293">
    <property type="entry name" value="CH_AtFIM_like_rpt1"/>
    <property type="match status" value="1"/>
</dbReference>
<evidence type="ECO:0000256" key="5">
    <source>
        <dbReference type="ARBA" id="ARBA00023203"/>
    </source>
</evidence>
<evidence type="ECO:0000313" key="9">
    <source>
        <dbReference type="EMBL" id="VVB11431.1"/>
    </source>
</evidence>
<dbReference type="CDD" id="cd21302">
    <property type="entry name" value="CH_AtFIM_like_rpt4"/>
    <property type="match status" value="1"/>
</dbReference>
<evidence type="ECO:0000256" key="3">
    <source>
        <dbReference type="ARBA" id="ARBA00022490"/>
    </source>
</evidence>